<dbReference type="GO" id="GO:0005886">
    <property type="term" value="C:plasma membrane"/>
    <property type="evidence" value="ECO:0007669"/>
    <property type="project" value="TreeGrafter"/>
</dbReference>
<dbReference type="PATRIC" id="fig|1263865.4.peg.2679"/>
<dbReference type="PANTHER" id="PTHR30199">
    <property type="entry name" value="MFS FAMILY TRANSPORTER, PREDICTED SUBSTRATE BENZOATE"/>
    <property type="match status" value="1"/>
</dbReference>
<proteinExistence type="predicted"/>
<keyword evidence="1" id="KW-0812">Transmembrane</keyword>
<feature type="transmembrane region" description="Helical" evidence="1">
    <location>
        <begin position="154"/>
        <end position="173"/>
    </location>
</feature>
<feature type="transmembrane region" description="Helical" evidence="1">
    <location>
        <begin position="110"/>
        <end position="134"/>
    </location>
</feature>
<organism evidence="2 3">
    <name type="scientific">Stutzerimonas chloritidismutans AW-1</name>
    <dbReference type="NCBI Taxonomy" id="1263865"/>
    <lineage>
        <taxon>Bacteria</taxon>
        <taxon>Pseudomonadati</taxon>
        <taxon>Pseudomonadota</taxon>
        <taxon>Gammaproteobacteria</taxon>
        <taxon>Pseudomonadales</taxon>
        <taxon>Pseudomonadaceae</taxon>
        <taxon>Stutzerimonas</taxon>
    </lineage>
</organism>
<feature type="transmembrane region" description="Helical" evidence="1">
    <location>
        <begin position="278"/>
        <end position="302"/>
    </location>
</feature>
<keyword evidence="1" id="KW-1133">Transmembrane helix</keyword>
<dbReference type="PANTHER" id="PTHR30199:SF0">
    <property type="entry name" value="INNER MEMBRANE PROTEIN YDCO"/>
    <property type="match status" value="1"/>
</dbReference>
<dbReference type="Pfam" id="PF03594">
    <property type="entry name" value="BenE"/>
    <property type="match status" value="1"/>
</dbReference>
<name>V4PRM5_STUCH</name>
<feature type="transmembrane region" description="Helical" evidence="1">
    <location>
        <begin position="84"/>
        <end position="103"/>
    </location>
</feature>
<sequence>MVAGFIATVISYAGPLVIIFQAAKAGGLPQDVLSSWVWTISIGSGVLGILLSLRYKVPIIIAWSAPGSALLVTMLPDITLNEAVGAYVVTSVVVLLVGLSGAFDRIINRLPAAIAAGMLAGILFRFGTGLFISIKEQPWLVLAMFATYLAFKRALPRYAVFAVLVVGVTITVASGELQSEALVIGLATPMWIAPEFSWQVMLNIAFPLVMVALTGQFVPGMAVLRNDGYSTPASPLISSSALGSLLLAPFGCHGLNLAAITAAICTGREAHENPAKRYVAGVSGGVFYLLLGVFGATLVSIFTAFPTALIAALAGLALLAAIGGALSAAMAMPADREAALITFLVTASGMSFLDLSAAFWGLIFGIAAHLFLKLRPVAANHAEERQPAG</sequence>
<feature type="transmembrane region" description="Helical" evidence="1">
    <location>
        <begin position="35"/>
        <end position="53"/>
    </location>
</feature>
<reference evidence="2 3" key="1">
    <citation type="submission" date="2013-07" db="EMBL/GenBank/DDBJ databases">
        <authorList>
            <person name="Schaap P.J."/>
            <person name="Mehboob F."/>
            <person name="Oosterkamp M.J."/>
            <person name="de Vos W.M."/>
            <person name="Stams A.J.M."/>
            <person name="Koehorst J.J."/>
        </authorList>
    </citation>
    <scope>NUCLEOTIDE SEQUENCE [LARGE SCALE GENOMIC DNA]</scope>
    <source>
        <strain evidence="2 3">AW-1</strain>
    </source>
</reference>
<dbReference type="InterPro" id="IPR004711">
    <property type="entry name" value="Benzoate_Transporter"/>
</dbReference>
<dbReference type="Proteomes" id="UP000017822">
    <property type="component" value="Unassembled WGS sequence"/>
</dbReference>
<dbReference type="NCBIfam" id="TIGR00843">
    <property type="entry name" value="benE"/>
    <property type="match status" value="1"/>
</dbReference>
<evidence type="ECO:0000313" key="2">
    <source>
        <dbReference type="EMBL" id="ESQ98805.1"/>
    </source>
</evidence>
<feature type="transmembrane region" description="Helical" evidence="1">
    <location>
        <begin position="338"/>
        <end position="371"/>
    </location>
</feature>
<keyword evidence="1" id="KW-0472">Membrane</keyword>
<dbReference type="GO" id="GO:0042925">
    <property type="term" value="F:benzoate transmembrane transporter activity"/>
    <property type="evidence" value="ECO:0007669"/>
    <property type="project" value="InterPro"/>
</dbReference>
<dbReference type="EMBL" id="AOFQ01000043">
    <property type="protein sequence ID" value="ESQ98805.1"/>
    <property type="molecule type" value="Genomic_DNA"/>
</dbReference>
<gene>
    <name evidence="2" type="ORF">F753_13925</name>
</gene>
<evidence type="ECO:0000313" key="3">
    <source>
        <dbReference type="Proteomes" id="UP000017822"/>
    </source>
</evidence>
<protein>
    <submittedName>
        <fullName evidence="2">Benzoate transporter</fullName>
    </submittedName>
</protein>
<feature type="transmembrane region" description="Helical" evidence="1">
    <location>
        <begin position="244"/>
        <end position="266"/>
    </location>
</feature>
<feature type="transmembrane region" description="Helical" evidence="1">
    <location>
        <begin position="308"/>
        <end position="331"/>
    </location>
</feature>
<feature type="transmembrane region" description="Helical" evidence="1">
    <location>
        <begin position="200"/>
        <end position="224"/>
    </location>
</feature>
<dbReference type="AlphaFoldDB" id="V4PRM5"/>
<evidence type="ECO:0000256" key="1">
    <source>
        <dbReference type="SAM" id="Phobius"/>
    </source>
</evidence>
<accession>V4PRM5</accession>
<comment type="caution">
    <text evidence="2">The sequence shown here is derived from an EMBL/GenBank/DDBJ whole genome shotgun (WGS) entry which is preliminary data.</text>
</comment>